<evidence type="ECO:0000313" key="1">
    <source>
        <dbReference type="EMBL" id="GLR17673.1"/>
    </source>
</evidence>
<accession>A0AA37ST39</accession>
<organism evidence="1 2">
    <name type="scientific">Portibacter lacus</name>
    <dbReference type="NCBI Taxonomy" id="1099794"/>
    <lineage>
        <taxon>Bacteria</taxon>
        <taxon>Pseudomonadati</taxon>
        <taxon>Bacteroidota</taxon>
        <taxon>Saprospiria</taxon>
        <taxon>Saprospirales</taxon>
        <taxon>Haliscomenobacteraceae</taxon>
        <taxon>Portibacter</taxon>
    </lineage>
</organism>
<dbReference type="EMBL" id="BSOH01000014">
    <property type="protein sequence ID" value="GLR17673.1"/>
    <property type="molecule type" value="Genomic_DNA"/>
</dbReference>
<reference evidence="1" key="2">
    <citation type="submission" date="2023-01" db="EMBL/GenBank/DDBJ databases">
        <title>Draft genome sequence of Portibacter lacus strain NBRC 108769.</title>
        <authorList>
            <person name="Sun Q."/>
            <person name="Mori K."/>
        </authorList>
    </citation>
    <scope>NUCLEOTIDE SEQUENCE</scope>
    <source>
        <strain evidence="1">NBRC 108769</strain>
    </source>
</reference>
<reference evidence="1" key="1">
    <citation type="journal article" date="2014" name="Int. J. Syst. Evol. Microbiol.">
        <title>Complete genome sequence of Corynebacterium casei LMG S-19264T (=DSM 44701T), isolated from a smear-ripened cheese.</title>
        <authorList>
            <consortium name="US DOE Joint Genome Institute (JGI-PGF)"/>
            <person name="Walter F."/>
            <person name="Albersmeier A."/>
            <person name="Kalinowski J."/>
            <person name="Ruckert C."/>
        </authorList>
    </citation>
    <scope>NUCLEOTIDE SEQUENCE</scope>
    <source>
        <strain evidence="1">NBRC 108769</strain>
    </source>
</reference>
<dbReference type="Proteomes" id="UP001156666">
    <property type="component" value="Unassembled WGS sequence"/>
</dbReference>
<evidence type="ECO:0000313" key="2">
    <source>
        <dbReference type="Proteomes" id="UP001156666"/>
    </source>
</evidence>
<dbReference type="AlphaFoldDB" id="A0AA37ST39"/>
<proteinExistence type="predicted"/>
<name>A0AA37ST39_9BACT</name>
<evidence type="ECO:0008006" key="3">
    <source>
        <dbReference type="Google" id="ProtNLM"/>
    </source>
</evidence>
<protein>
    <recommendedName>
        <fullName evidence="3">Porin</fullName>
    </recommendedName>
</protein>
<gene>
    <name evidence="1" type="ORF">GCM10007940_22880</name>
</gene>
<comment type="caution">
    <text evidence="1">The sequence shown here is derived from an EMBL/GenBank/DDBJ whole genome shotgun (WGS) entry which is preliminary data.</text>
</comment>
<keyword evidence="2" id="KW-1185">Reference proteome</keyword>
<sequence>MSLMVNFQLLGQVDVKPNYKSFQDKYKLKTSLGFQLWSTYTMNEKRFDEASNSYVNVDDRWNNQLRRSRLSVSGQPYPGLSFKLTASLDLVGRDAFAATQGGNNNTSVGQFGLWNMYVRWKPFANSDLLHITGGFQPPQIGRESITGALNSTSFEKSWSQNYLRRSIVGVGSGRAMGVNIGGQKKVNQYFSFSYDLGGFNPQAFSNVNNSAGIQSSPLFVGRLALYFGQPESERYSTGHKINYFGKRNGLTLALAGSRQGRTDVFDRNEALGFDWLLNYGMLNVDGEWTFFSRNKWIEENNYASHSSGGYLRIGYNIELSNQHFLEPVLMIVKFNGPLSSTAQNDASIINAFAGNDEVIDIGLNYHLNPKLKISITYTINQGELGESLPGATFNNYYRNSNKQAIERGNLLGFALVGIF</sequence>